<dbReference type="Gene3D" id="2.60.40.10">
    <property type="entry name" value="Immunoglobulins"/>
    <property type="match status" value="5"/>
</dbReference>
<dbReference type="GO" id="GO:0050839">
    <property type="term" value="F:cell adhesion molecule binding"/>
    <property type="evidence" value="ECO:0007669"/>
    <property type="project" value="TreeGrafter"/>
</dbReference>
<feature type="domain" description="Ig-like" evidence="10">
    <location>
        <begin position="61"/>
        <end position="142"/>
    </location>
</feature>
<dbReference type="GO" id="GO:0005886">
    <property type="term" value="C:plasma membrane"/>
    <property type="evidence" value="ECO:0007669"/>
    <property type="project" value="TreeGrafter"/>
</dbReference>
<evidence type="ECO:0000259" key="10">
    <source>
        <dbReference type="PROSITE" id="PS50835"/>
    </source>
</evidence>
<keyword evidence="8" id="KW-0325">Glycoprotein</keyword>
<dbReference type="OrthoDB" id="6413693at2759"/>
<dbReference type="VEuPathDB" id="VectorBase:ASIC004437"/>
<accession>A0A084VGX9</accession>
<dbReference type="InterPro" id="IPR013098">
    <property type="entry name" value="Ig_I-set"/>
</dbReference>
<name>A0A084VGX9_ANOSI</name>
<keyword evidence="4" id="KW-0677">Repeat</keyword>
<evidence type="ECO:0000313" key="13">
    <source>
        <dbReference type="Proteomes" id="UP000030765"/>
    </source>
</evidence>
<keyword evidence="3" id="KW-0732">Signal</keyword>
<evidence type="ECO:0000256" key="8">
    <source>
        <dbReference type="ARBA" id="ARBA00023180"/>
    </source>
</evidence>
<evidence type="ECO:0000313" key="11">
    <source>
        <dbReference type="EMBL" id="KFB37223.1"/>
    </source>
</evidence>
<keyword evidence="13" id="KW-1185">Reference proteome</keyword>
<dbReference type="EMBL" id="ATLV01013115">
    <property type="status" value="NOT_ANNOTATED_CDS"/>
    <property type="molecule type" value="Genomic_DNA"/>
</dbReference>
<dbReference type="AlphaFoldDB" id="A0A084VGX9"/>
<proteinExistence type="predicted"/>
<dbReference type="PANTHER" id="PTHR11640">
    <property type="entry name" value="NEPHRIN"/>
    <property type="match status" value="1"/>
</dbReference>
<dbReference type="InterPro" id="IPR003598">
    <property type="entry name" value="Ig_sub2"/>
</dbReference>
<dbReference type="GO" id="GO:0098609">
    <property type="term" value="P:cell-cell adhesion"/>
    <property type="evidence" value="ECO:0007669"/>
    <property type="project" value="TreeGrafter"/>
</dbReference>
<protein>
    <submittedName>
        <fullName evidence="11">AGAP000217-PA-like protein</fullName>
    </submittedName>
</protein>
<comment type="subcellular location">
    <subcellularLocation>
        <location evidence="1">Membrane</location>
        <topology evidence="1">Single-pass type I membrane protein</topology>
    </subcellularLocation>
</comment>
<dbReference type="OMA" id="ATITWIK"/>
<feature type="domain" description="Ig-like" evidence="10">
    <location>
        <begin position="270"/>
        <end position="358"/>
    </location>
</feature>
<dbReference type="SUPFAM" id="SSF48726">
    <property type="entry name" value="Immunoglobulin"/>
    <property type="match status" value="4"/>
</dbReference>
<dbReference type="Pfam" id="PF08205">
    <property type="entry name" value="C2-set_2"/>
    <property type="match status" value="1"/>
</dbReference>
<dbReference type="GO" id="GO:0005911">
    <property type="term" value="C:cell-cell junction"/>
    <property type="evidence" value="ECO:0007669"/>
    <property type="project" value="TreeGrafter"/>
</dbReference>
<gene>
    <name evidence="11" type="ORF">ZHAS_00004437</name>
</gene>
<keyword evidence="2" id="KW-0812">Transmembrane</keyword>
<evidence type="ECO:0000256" key="2">
    <source>
        <dbReference type="ARBA" id="ARBA00022692"/>
    </source>
</evidence>
<sequence length="591" mass="65080">MSHPPRPARTVDPEDTRRTVARRQTLVVATPYPLFFLFLLLRACVAEGAKVSAQGDRQIEQRFAMEPQDQTAIVGSRVTLPCRVVNKSGQLQWTKDDFGLGTHRNLSGFERYTMVGSDEEGDFSLDISPVMLDDDAKYQCQVGPGKAGTPGIRSRFAKLTVLVPPEAPKIVQGDFMVTTEDREIELECVSVGGKPAAEITWIDGLGTVLTKGIEYMKEPLRDARRYTAKSILKLTPKKEHHNTTFTCQAQNTADRTYRSVRLKLEVKYAPKVHIAVIGGALNGGRILEGTEVRLSCRADANPQDLTYRWFVGGELSEASHSQELLIGNVSREYHATVVRCEVRNAVGRSEESETLDISYGPSFRQQPSSIETDLNATVTLTCDVDGNPTPDILWIHEPTDQVVSSASNLTLTVTHETAGRYFCKASVPGFPEVEANATVLLRGPPTISSPRQQFGAEHDRAQLECDVRSIPRPRQVVWSFNGREINTSEPLAGADADYRTLETPTPNGVRATLILNRCRPEHFGRYNCTVVNGYGVDFLEIDFISKGTSSILTPPPPSTPPQPTNPITTCVLMSAYFTCYAAVQPLVLGPT</sequence>
<reference evidence="12" key="2">
    <citation type="submission" date="2020-05" db="UniProtKB">
        <authorList>
            <consortium name="EnsemblMetazoa"/>
        </authorList>
    </citation>
    <scope>IDENTIFICATION</scope>
</reference>
<dbReference type="InterPro" id="IPR036179">
    <property type="entry name" value="Ig-like_dom_sf"/>
</dbReference>
<feature type="domain" description="Ig-like" evidence="10">
    <location>
        <begin position="165"/>
        <end position="263"/>
    </location>
</feature>
<evidence type="ECO:0000256" key="5">
    <source>
        <dbReference type="ARBA" id="ARBA00022989"/>
    </source>
</evidence>
<dbReference type="InterPro" id="IPR003599">
    <property type="entry name" value="Ig_sub"/>
</dbReference>
<keyword evidence="7" id="KW-1015">Disulfide bond</keyword>
<dbReference type="EnsemblMetazoa" id="ASIC004437-RA">
    <property type="protein sequence ID" value="ASIC004437-PA"/>
    <property type="gene ID" value="ASIC004437"/>
</dbReference>
<keyword evidence="5" id="KW-1133">Transmembrane helix</keyword>
<evidence type="ECO:0000313" key="12">
    <source>
        <dbReference type="EnsemblMetazoa" id="ASIC004437-PA"/>
    </source>
</evidence>
<keyword evidence="6" id="KW-0472">Membrane</keyword>
<evidence type="ECO:0000256" key="6">
    <source>
        <dbReference type="ARBA" id="ARBA00023136"/>
    </source>
</evidence>
<dbReference type="InterPro" id="IPR013783">
    <property type="entry name" value="Ig-like_fold"/>
</dbReference>
<feature type="domain" description="Ig-like" evidence="10">
    <location>
        <begin position="361"/>
        <end position="440"/>
    </location>
</feature>
<evidence type="ECO:0000256" key="9">
    <source>
        <dbReference type="ARBA" id="ARBA00023319"/>
    </source>
</evidence>
<dbReference type="Pfam" id="PF07679">
    <property type="entry name" value="I-set"/>
    <property type="match status" value="1"/>
</dbReference>
<dbReference type="PROSITE" id="PS50835">
    <property type="entry name" value="IG_LIKE"/>
    <property type="match status" value="5"/>
</dbReference>
<evidence type="ECO:0000256" key="7">
    <source>
        <dbReference type="ARBA" id="ARBA00023157"/>
    </source>
</evidence>
<keyword evidence="9" id="KW-0393">Immunoglobulin domain</keyword>
<dbReference type="Pfam" id="PF13927">
    <property type="entry name" value="Ig_3"/>
    <property type="match status" value="2"/>
</dbReference>
<dbReference type="InterPro" id="IPR007110">
    <property type="entry name" value="Ig-like_dom"/>
</dbReference>
<dbReference type="VEuPathDB" id="VectorBase:ASIS014099"/>
<dbReference type="SMART" id="SM00409">
    <property type="entry name" value="IG"/>
    <property type="match status" value="5"/>
</dbReference>
<dbReference type="InterPro" id="IPR051275">
    <property type="entry name" value="Cell_adhesion_signaling"/>
</dbReference>
<dbReference type="SMART" id="SM00408">
    <property type="entry name" value="IGc2"/>
    <property type="match status" value="5"/>
</dbReference>
<dbReference type="FunFam" id="2.60.40.10:FF:000077">
    <property type="entry name" value="Kirre like nephrin family adhesion molecule 3"/>
    <property type="match status" value="1"/>
</dbReference>
<dbReference type="EMBL" id="KE524840">
    <property type="protein sequence ID" value="KFB37223.1"/>
    <property type="molecule type" value="Genomic_DNA"/>
</dbReference>
<dbReference type="STRING" id="74873.A0A084VGX9"/>
<evidence type="ECO:0000256" key="1">
    <source>
        <dbReference type="ARBA" id="ARBA00004479"/>
    </source>
</evidence>
<organism evidence="11">
    <name type="scientific">Anopheles sinensis</name>
    <name type="common">Mosquito</name>
    <dbReference type="NCBI Taxonomy" id="74873"/>
    <lineage>
        <taxon>Eukaryota</taxon>
        <taxon>Metazoa</taxon>
        <taxon>Ecdysozoa</taxon>
        <taxon>Arthropoda</taxon>
        <taxon>Hexapoda</taxon>
        <taxon>Insecta</taxon>
        <taxon>Pterygota</taxon>
        <taxon>Neoptera</taxon>
        <taxon>Endopterygota</taxon>
        <taxon>Diptera</taxon>
        <taxon>Nematocera</taxon>
        <taxon>Culicoidea</taxon>
        <taxon>Culicidae</taxon>
        <taxon>Anophelinae</taxon>
        <taxon>Anopheles</taxon>
    </lineage>
</organism>
<dbReference type="InterPro" id="IPR013162">
    <property type="entry name" value="CD80_C2-set"/>
</dbReference>
<dbReference type="PANTHER" id="PTHR11640:SF31">
    <property type="entry name" value="IRREGULAR CHIASM C-ROUGHEST PROTEIN-RELATED"/>
    <property type="match status" value="1"/>
</dbReference>
<feature type="domain" description="Ig-like" evidence="10">
    <location>
        <begin position="444"/>
        <end position="533"/>
    </location>
</feature>
<reference evidence="11 13" key="1">
    <citation type="journal article" date="2014" name="BMC Genomics">
        <title>Genome sequence of Anopheles sinensis provides insight into genetics basis of mosquito competence for malaria parasites.</title>
        <authorList>
            <person name="Zhou D."/>
            <person name="Zhang D."/>
            <person name="Ding G."/>
            <person name="Shi L."/>
            <person name="Hou Q."/>
            <person name="Ye Y."/>
            <person name="Xu Y."/>
            <person name="Zhou H."/>
            <person name="Xiong C."/>
            <person name="Li S."/>
            <person name="Yu J."/>
            <person name="Hong S."/>
            <person name="Yu X."/>
            <person name="Zou P."/>
            <person name="Chen C."/>
            <person name="Chang X."/>
            <person name="Wang W."/>
            <person name="Lv Y."/>
            <person name="Sun Y."/>
            <person name="Ma L."/>
            <person name="Shen B."/>
            <person name="Zhu C."/>
        </authorList>
    </citation>
    <scope>NUCLEOTIDE SEQUENCE [LARGE SCALE GENOMIC DNA]</scope>
</reference>
<evidence type="ECO:0000256" key="3">
    <source>
        <dbReference type="ARBA" id="ARBA00022729"/>
    </source>
</evidence>
<dbReference type="Proteomes" id="UP000030765">
    <property type="component" value="Unassembled WGS sequence"/>
</dbReference>
<evidence type="ECO:0000256" key="4">
    <source>
        <dbReference type="ARBA" id="ARBA00022737"/>
    </source>
</evidence>